<dbReference type="PANTHER" id="PTHR31283">
    <property type="entry name" value="EKC/KEOPS COMPLEX SUBUNIT PCC1 FAMILY MEMBER"/>
    <property type="match status" value="1"/>
</dbReference>
<evidence type="ECO:0000256" key="6">
    <source>
        <dbReference type="ARBA" id="ARBA00023242"/>
    </source>
</evidence>
<keyword evidence="8" id="KW-1185">Reference proteome</keyword>
<dbReference type="EMBL" id="ML220118">
    <property type="protein sequence ID" value="TGZ81558.1"/>
    <property type="molecule type" value="Genomic_DNA"/>
</dbReference>
<dbReference type="GO" id="GO:0005737">
    <property type="term" value="C:cytoplasm"/>
    <property type="evidence" value="ECO:0007669"/>
    <property type="project" value="UniProtKB-SubCell"/>
</dbReference>
<evidence type="ECO:0000256" key="3">
    <source>
        <dbReference type="ARBA" id="ARBA00007073"/>
    </source>
</evidence>
<dbReference type="PANTHER" id="PTHR31283:SF5">
    <property type="entry name" value="EKC_KEOPS COMPLEX SUBUNIT LAGE3"/>
    <property type="match status" value="1"/>
</dbReference>
<comment type="subcellular location">
    <subcellularLocation>
        <location evidence="2">Cytoplasm</location>
    </subcellularLocation>
    <subcellularLocation>
        <location evidence="1">Nucleus</location>
    </subcellularLocation>
</comment>
<evidence type="ECO:0000256" key="4">
    <source>
        <dbReference type="ARBA" id="ARBA00022490"/>
    </source>
</evidence>
<reference evidence="7 8" key="1">
    <citation type="submission" date="2019-04" db="EMBL/GenBank/DDBJ databases">
        <title>Comparative genomics and transcriptomics to analyze fruiting body development in filamentous ascomycetes.</title>
        <authorList>
            <consortium name="DOE Joint Genome Institute"/>
            <person name="Lutkenhaus R."/>
            <person name="Traeger S."/>
            <person name="Breuer J."/>
            <person name="Kuo A."/>
            <person name="Lipzen A."/>
            <person name="Pangilinan J."/>
            <person name="Dilworth D."/>
            <person name="Sandor L."/>
            <person name="Poggeler S."/>
            <person name="Barry K."/>
            <person name="Grigoriev I.V."/>
            <person name="Nowrousian M."/>
        </authorList>
    </citation>
    <scope>NUCLEOTIDE SEQUENCE [LARGE SCALE GENOMIC DNA]</scope>
    <source>
        <strain evidence="7 8">CBS 389.68</strain>
    </source>
</reference>
<evidence type="ECO:0000313" key="7">
    <source>
        <dbReference type="EMBL" id="TGZ81558.1"/>
    </source>
</evidence>
<accession>A0A4S2MXW2</accession>
<proteinExistence type="inferred from homology"/>
<dbReference type="Proteomes" id="UP000298138">
    <property type="component" value="Unassembled WGS sequence"/>
</dbReference>
<sequence length="92" mass="10224">MSAFPHALTVNIPLPSPRLASILSESLAVDEELSPHVHRTFETDDSTLVVRYSATTARMLRVSTNGVFESIKTLLETFQELDVDVLEKDHDA</sequence>
<dbReference type="InParanoid" id="A0A4S2MXW2"/>
<dbReference type="Gene3D" id="3.30.310.50">
    <property type="entry name" value="Alpha-D-phosphohexomutase, C-terminal domain"/>
    <property type="match status" value="1"/>
</dbReference>
<dbReference type="GO" id="GO:0000408">
    <property type="term" value="C:EKC/KEOPS complex"/>
    <property type="evidence" value="ECO:0007669"/>
    <property type="project" value="TreeGrafter"/>
</dbReference>
<dbReference type="InterPro" id="IPR015419">
    <property type="entry name" value="CTAG/Pcc1"/>
</dbReference>
<name>A0A4S2MXW2_9PEZI</name>
<keyword evidence="5" id="KW-0819">tRNA processing</keyword>
<dbReference type="GO" id="GO:0005634">
    <property type="term" value="C:nucleus"/>
    <property type="evidence" value="ECO:0007669"/>
    <property type="project" value="UniProtKB-SubCell"/>
</dbReference>
<comment type="similarity">
    <text evidence="3">Belongs to the CTAG/PCC1 family.</text>
</comment>
<evidence type="ECO:0000256" key="2">
    <source>
        <dbReference type="ARBA" id="ARBA00004496"/>
    </source>
</evidence>
<organism evidence="7 8">
    <name type="scientific">Ascodesmis nigricans</name>
    <dbReference type="NCBI Taxonomy" id="341454"/>
    <lineage>
        <taxon>Eukaryota</taxon>
        <taxon>Fungi</taxon>
        <taxon>Dikarya</taxon>
        <taxon>Ascomycota</taxon>
        <taxon>Pezizomycotina</taxon>
        <taxon>Pezizomycetes</taxon>
        <taxon>Pezizales</taxon>
        <taxon>Ascodesmidaceae</taxon>
        <taxon>Ascodesmis</taxon>
    </lineage>
</organism>
<dbReference type="FunFam" id="3.30.310.50:FF:000005">
    <property type="entry name" value="L antigen family member 3"/>
    <property type="match status" value="1"/>
</dbReference>
<protein>
    <submittedName>
        <fullName evidence="7">Transcription factor Pcc1</fullName>
    </submittedName>
</protein>
<evidence type="ECO:0000313" key="8">
    <source>
        <dbReference type="Proteomes" id="UP000298138"/>
    </source>
</evidence>
<dbReference type="Pfam" id="PF09341">
    <property type="entry name" value="Pcc1"/>
    <property type="match status" value="1"/>
</dbReference>
<dbReference type="AlphaFoldDB" id="A0A4S2MXW2"/>
<keyword evidence="4" id="KW-0963">Cytoplasm</keyword>
<keyword evidence="6" id="KW-0539">Nucleus</keyword>
<evidence type="ECO:0000256" key="5">
    <source>
        <dbReference type="ARBA" id="ARBA00022694"/>
    </source>
</evidence>
<dbReference type="OrthoDB" id="10025739at2759"/>
<evidence type="ECO:0000256" key="1">
    <source>
        <dbReference type="ARBA" id="ARBA00004123"/>
    </source>
</evidence>
<dbReference type="GO" id="GO:0008033">
    <property type="term" value="P:tRNA processing"/>
    <property type="evidence" value="ECO:0007669"/>
    <property type="project" value="UniProtKB-KW"/>
</dbReference>
<gene>
    <name evidence="7" type="ORF">EX30DRAFT_371215</name>
</gene>
<dbReference type="FunCoup" id="A0A4S2MXW2">
    <property type="interactions" value="65"/>
</dbReference>
<dbReference type="GO" id="GO:0070525">
    <property type="term" value="P:tRNA threonylcarbamoyladenosine metabolic process"/>
    <property type="evidence" value="ECO:0007669"/>
    <property type="project" value="TreeGrafter"/>
</dbReference>